<evidence type="ECO:0000256" key="1">
    <source>
        <dbReference type="SAM" id="MobiDB-lite"/>
    </source>
</evidence>
<reference evidence="2" key="1">
    <citation type="journal article" date="2019" name="BMC Genomics">
        <title>A new reference genome for Sorghum bicolor reveals high levels of sequence similarity between sweet and grain genotypes: implications for the genetics of sugar metabolism.</title>
        <authorList>
            <person name="Cooper E.A."/>
            <person name="Brenton Z.W."/>
            <person name="Flinn B.S."/>
            <person name="Jenkins J."/>
            <person name="Shu S."/>
            <person name="Flowers D."/>
            <person name="Luo F."/>
            <person name="Wang Y."/>
            <person name="Xia P."/>
            <person name="Barry K."/>
            <person name="Daum C."/>
            <person name="Lipzen A."/>
            <person name="Yoshinaga Y."/>
            <person name="Schmutz J."/>
            <person name="Saski C."/>
            <person name="Vermerris W."/>
            <person name="Kresovich S."/>
        </authorList>
    </citation>
    <scope>NUCLEOTIDE SEQUENCE</scope>
</reference>
<organism evidence="2 3">
    <name type="scientific">Sorghum bicolor</name>
    <name type="common">Sorghum</name>
    <name type="synonym">Sorghum vulgare</name>
    <dbReference type="NCBI Taxonomy" id="4558"/>
    <lineage>
        <taxon>Eukaryota</taxon>
        <taxon>Viridiplantae</taxon>
        <taxon>Streptophyta</taxon>
        <taxon>Embryophyta</taxon>
        <taxon>Tracheophyta</taxon>
        <taxon>Spermatophyta</taxon>
        <taxon>Magnoliopsida</taxon>
        <taxon>Liliopsida</taxon>
        <taxon>Poales</taxon>
        <taxon>Poaceae</taxon>
        <taxon>PACMAD clade</taxon>
        <taxon>Panicoideae</taxon>
        <taxon>Andropogonodae</taxon>
        <taxon>Andropogoneae</taxon>
        <taxon>Sorghinae</taxon>
        <taxon>Sorghum</taxon>
    </lineage>
</organism>
<dbReference type="EMBL" id="CM027689">
    <property type="protein sequence ID" value="KAG0514690.1"/>
    <property type="molecule type" value="Genomic_DNA"/>
</dbReference>
<evidence type="ECO:0000313" key="2">
    <source>
        <dbReference type="EMBL" id="KAG0514690.1"/>
    </source>
</evidence>
<proteinExistence type="predicted"/>
<dbReference type="Proteomes" id="UP000807115">
    <property type="component" value="Chromosome 10"/>
</dbReference>
<reference evidence="2" key="2">
    <citation type="submission" date="2020-10" db="EMBL/GenBank/DDBJ databases">
        <authorList>
            <person name="Cooper E.A."/>
            <person name="Brenton Z.W."/>
            <person name="Flinn B.S."/>
            <person name="Jenkins J."/>
            <person name="Shu S."/>
            <person name="Flowers D."/>
            <person name="Luo F."/>
            <person name="Wang Y."/>
            <person name="Xia P."/>
            <person name="Barry K."/>
            <person name="Daum C."/>
            <person name="Lipzen A."/>
            <person name="Yoshinaga Y."/>
            <person name="Schmutz J."/>
            <person name="Saski C."/>
            <person name="Vermerris W."/>
            <person name="Kresovich S."/>
        </authorList>
    </citation>
    <scope>NUCLEOTIDE SEQUENCE</scope>
</reference>
<comment type="caution">
    <text evidence="2">The sequence shown here is derived from an EMBL/GenBank/DDBJ whole genome shotgun (WGS) entry which is preliminary data.</text>
</comment>
<feature type="compositionally biased region" description="Pro residues" evidence="1">
    <location>
        <begin position="245"/>
        <end position="261"/>
    </location>
</feature>
<dbReference type="AlphaFoldDB" id="A0A921U1N6"/>
<accession>A0A921U1N6</accession>
<name>A0A921U1N6_SORBI</name>
<feature type="compositionally biased region" description="Basic residues" evidence="1">
    <location>
        <begin position="262"/>
        <end position="271"/>
    </location>
</feature>
<sequence>MVQHQQYYYVLAPATQPKRRTMNHRHAMQAMPFVFLSQGTRPPGAGWVGRLLSEGCAAAVTTPLFFLLLMLTASSGSSDLLLAEPELEAAAAASSGNRSRERGGWSEERENSTCVPLEISTVSGPERQHSAHWAHAPVRRAGSRQAAQGSHACMRARRRAEDRRRRRRWRVSARPSVRLRPMPTPTTGGPLRFLRFALLLTLRPASSTSATTTAGPFSPICRSSSVRRPSRSIPTRHSTLNTRPCPSPPPRIRFAPPPPRPARVHARRRPRAGIFGSSASHACTVTPGGRDAVARGHGLWRPPRGRKSAIA</sequence>
<feature type="compositionally biased region" description="Basic residues" evidence="1">
    <location>
        <begin position="154"/>
        <end position="169"/>
    </location>
</feature>
<gene>
    <name evidence="2" type="ORF">BDA96_10G214800</name>
</gene>
<feature type="compositionally biased region" description="Low complexity" evidence="1">
    <location>
        <begin position="207"/>
        <end position="236"/>
    </location>
</feature>
<feature type="compositionally biased region" description="Basic and acidic residues" evidence="1">
    <location>
        <begin position="98"/>
        <end position="111"/>
    </location>
</feature>
<feature type="region of interest" description="Disordered" evidence="1">
    <location>
        <begin position="92"/>
        <end position="112"/>
    </location>
</feature>
<feature type="region of interest" description="Disordered" evidence="1">
    <location>
        <begin position="207"/>
        <end position="311"/>
    </location>
</feature>
<feature type="region of interest" description="Disordered" evidence="1">
    <location>
        <begin position="125"/>
        <end position="169"/>
    </location>
</feature>
<protein>
    <submittedName>
        <fullName evidence="2">Uncharacterized protein</fullName>
    </submittedName>
</protein>
<evidence type="ECO:0000313" key="3">
    <source>
        <dbReference type="Proteomes" id="UP000807115"/>
    </source>
</evidence>